<dbReference type="Proteomes" id="UP001557484">
    <property type="component" value="Unassembled WGS sequence"/>
</dbReference>
<sequence length="578" mass="65865">MSYQQTLFNQAYTSQADSTAFFLASNGKNDPHSELLATFDGLFQNNSLGDEHPRCRFPARYHWLIEKLSTSIEIPAAPKCEAFNTFQETLNAAGATMIFPAAYLNSPSSMFGHTLLRIDQHGQDKSNRILAYTASYAAKNDPSDNQLSFVFKGLMGGYPGEMTVLPYYMKLKEYRDIESRDIWEYPLNLSQEETDQMVRHLWEVSGETFDYYFFTENCSYRLLGVLDAIRSEKPMLKAFRLHAIPVDTVRAALQHGYIVDAIYRPSIVNQFQYQLDLLSPDQRDLVYGLVNHPVPEYATLEHYPAEQKAAILETAFLYSRLVTTVPQQVAAKRSLQLLRDRNELDIESPLPELPTPTQRDDQGHLSSRLQISAGEFDDQPYIGFDWRPAYHALNDPGLGYPLGSELKFLDMSFRYYQDDGLKMEDLSLIGIKSITARNRFFRPLSWTFDIGGHRVEEHEKRAWVPHIQGLAGPAWNVSGGLLYALAGGQGQISSKLKSGFDVRAQTSIGYLRKTDSQQFLIGANFEQSAVNDSDPDLRVSARHDLQLTGNWNIFWEFERSKISGSYRNQYELGIKVFY</sequence>
<dbReference type="InterPro" id="IPR057165">
    <property type="entry name" value="DUF7843"/>
</dbReference>
<evidence type="ECO:0000259" key="3">
    <source>
        <dbReference type="Pfam" id="PF25225"/>
    </source>
</evidence>
<dbReference type="InterPro" id="IPR025178">
    <property type="entry name" value="Lnb_N"/>
</dbReference>
<dbReference type="InterPro" id="IPR057162">
    <property type="entry name" value="DUF7840"/>
</dbReference>
<evidence type="ECO:0000259" key="1">
    <source>
        <dbReference type="Pfam" id="PF13387"/>
    </source>
</evidence>
<dbReference type="EMBL" id="JBFRYB010000001">
    <property type="protein sequence ID" value="MEX1664745.1"/>
    <property type="molecule type" value="Genomic_DNA"/>
</dbReference>
<feature type="domain" description="DUF7840" evidence="2">
    <location>
        <begin position="358"/>
        <end position="577"/>
    </location>
</feature>
<dbReference type="Pfam" id="PF25225">
    <property type="entry name" value="DUF7843"/>
    <property type="match status" value="1"/>
</dbReference>
<comment type="caution">
    <text evidence="4">The sequence shown here is derived from an EMBL/GenBank/DDBJ whole genome shotgun (WGS) entry which is preliminary data.</text>
</comment>
<keyword evidence="5" id="KW-1185">Reference proteome</keyword>
<evidence type="ECO:0000313" key="5">
    <source>
        <dbReference type="Proteomes" id="UP001557484"/>
    </source>
</evidence>
<proteinExistence type="predicted"/>
<feature type="domain" description="Lnb N-terminal periplasmic" evidence="1">
    <location>
        <begin position="83"/>
        <end position="253"/>
    </location>
</feature>
<dbReference type="Pfam" id="PF13387">
    <property type="entry name" value="Lnb_N"/>
    <property type="match status" value="1"/>
</dbReference>
<evidence type="ECO:0000313" key="4">
    <source>
        <dbReference type="EMBL" id="MEX1664745.1"/>
    </source>
</evidence>
<name>A0ABV3TU46_9GAMM</name>
<accession>A0ABV3TU46</accession>
<dbReference type="Pfam" id="PF25222">
    <property type="entry name" value="DUF7840"/>
    <property type="match status" value="1"/>
</dbReference>
<feature type="domain" description="DUF7843" evidence="3">
    <location>
        <begin position="2"/>
        <end position="66"/>
    </location>
</feature>
<reference evidence="4 5" key="1">
    <citation type="journal article" date="2011" name="Int. J. Syst. Evol. Microbiol.">
        <title>Zhongshania antarctica gen. nov., sp. nov. and Zhongshania guokunii sp. nov., gammaproteobacteria respectively isolated from coastal attached (fast) ice and surface seawater of the Antarctic.</title>
        <authorList>
            <person name="Li H.J."/>
            <person name="Zhang X.Y."/>
            <person name="Chen C.X."/>
            <person name="Zhang Y.J."/>
            <person name="Gao Z.M."/>
            <person name="Yu Y."/>
            <person name="Chen X.L."/>
            <person name="Chen B."/>
            <person name="Zhang Y.Z."/>
        </authorList>
    </citation>
    <scope>NUCLEOTIDE SEQUENCE [LARGE SCALE GENOMIC DNA]</scope>
    <source>
        <strain evidence="4 5">R06B22</strain>
    </source>
</reference>
<protein>
    <submittedName>
        <fullName evidence="4">DUF4105 domain-containing protein</fullName>
    </submittedName>
</protein>
<organism evidence="4 5">
    <name type="scientific">Zhongshania arctica</name>
    <dbReference type="NCBI Taxonomy" id="3238302"/>
    <lineage>
        <taxon>Bacteria</taxon>
        <taxon>Pseudomonadati</taxon>
        <taxon>Pseudomonadota</taxon>
        <taxon>Gammaproteobacteria</taxon>
        <taxon>Cellvibrionales</taxon>
        <taxon>Spongiibacteraceae</taxon>
        <taxon>Zhongshania</taxon>
    </lineage>
</organism>
<evidence type="ECO:0000259" key="2">
    <source>
        <dbReference type="Pfam" id="PF25222"/>
    </source>
</evidence>
<gene>
    <name evidence="4" type="ORF">AB4875_04550</name>
</gene>